<keyword evidence="3" id="KW-1185">Reference proteome</keyword>
<dbReference type="PANTHER" id="PTHR31286:SF180">
    <property type="entry name" value="OS10G0362600 PROTEIN"/>
    <property type="match status" value="1"/>
</dbReference>
<protein>
    <submittedName>
        <fullName evidence="2">ATPase, F1/V1/A1 complex, alpha/beta subunit</fullName>
    </submittedName>
</protein>
<reference evidence="2" key="2">
    <citation type="submission" date="2022-01" db="EMBL/GenBank/DDBJ databases">
        <authorList>
            <person name="Yamashiro T."/>
            <person name="Shiraishi A."/>
            <person name="Satake H."/>
            <person name="Nakayama K."/>
        </authorList>
    </citation>
    <scope>NUCLEOTIDE SEQUENCE</scope>
</reference>
<organism evidence="2 3">
    <name type="scientific">Tanacetum coccineum</name>
    <dbReference type="NCBI Taxonomy" id="301880"/>
    <lineage>
        <taxon>Eukaryota</taxon>
        <taxon>Viridiplantae</taxon>
        <taxon>Streptophyta</taxon>
        <taxon>Embryophyta</taxon>
        <taxon>Tracheophyta</taxon>
        <taxon>Spermatophyta</taxon>
        <taxon>Magnoliopsida</taxon>
        <taxon>eudicotyledons</taxon>
        <taxon>Gunneridae</taxon>
        <taxon>Pentapetalae</taxon>
        <taxon>asterids</taxon>
        <taxon>campanulids</taxon>
        <taxon>Asterales</taxon>
        <taxon>Asteraceae</taxon>
        <taxon>Asteroideae</taxon>
        <taxon>Anthemideae</taxon>
        <taxon>Anthemidinae</taxon>
        <taxon>Tanacetum</taxon>
    </lineage>
</organism>
<sequence>MLRIRSSSKRKVKIPAKFSNTVCELNKKMDDSDSSTDKVVNIVTEMENENQGGLCGNRTAEVSGIREKNAEGFPSIVERVRAYSYWLEEGREVVVFDEEIVSEGSRKNKPLLVQKWNPGLCIEKKEPEVIPSWIKLCNVPLEAWSNKEISVITSSIGKPMIMDQTTTEMCNKGVGRIGYARVLVEVNAKNKLKNKVEICYKNAKQETCLTKFVNVLYDWMPPSCEFCKVFWHTHANCIVRNKSEEEKKRINNEKSNQETKKWNNGANQKTNNDNRDKRDAGVGKQLIINGNDKSGSVNLAYIPINKEKNDGTQNKEENKKKNKGWTDNGNGISHTSGK</sequence>
<dbReference type="Proteomes" id="UP001151760">
    <property type="component" value="Unassembled WGS sequence"/>
</dbReference>
<name>A0ABQ5CSU6_9ASTR</name>
<feature type="region of interest" description="Disordered" evidence="1">
    <location>
        <begin position="244"/>
        <end position="280"/>
    </location>
</feature>
<proteinExistence type="predicted"/>
<reference evidence="2" key="1">
    <citation type="journal article" date="2022" name="Int. J. Mol. Sci.">
        <title>Draft Genome of Tanacetum Coccineum: Genomic Comparison of Closely Related Tanacetum-Family Plants.</title>
        <authorList>
            <person name="Yamashiro T."/>
            <person name="Shiraishi A."/>
            <person name="Nakayama K."/>
            <person name="Satake H."/>
        </authorList>
    </citation>
    <scope>NUCLEOTIDE SEQUENCE</scope>
</reference>
<feature type="compositionally biased region" description="Basic and acidic residues" evidence="1">
    <location>
        <begin position="244"/>
        <end position="261"/>
    </location>
</feature>
<accession>A0ABQ5CSU6</accession>
<feature type="compositionally biased region" description="Basic and acidic residues" evidence="1">
    <location>
        <begin position="305"/>
        <end position="319"/>
    </location>
</feature>
<dbReference type="PANTHER" id="PTHR31286">
    <property type="entry name" value="GLYCINE-RICH CELL WALL STRUCTURAL PROTEIN 1.8-LIKE"/>
    <property type="match status" value="1"/>
</dbReference>
<evidence type="ECO:0000313" key="3">
    <source>
        <dbReference type="Proteomes" id="UP001151760"/>
    </source>
</evidence>
<feature type="compositionally biased region" description="Polar residues" evidence="1">
    <location>
        <begin position="325"/>
        <end position="338"/>
    </location>
</feature>
<gene>
    <name evidence="2" type="ORF">Tco_0910069</name>
</gene>
<dbReference type="InterPro" id="IPR040256">
    <property type="entry name" value="At4g02000-like"/>
</dbReference>
<evidence type="ECO:0000313" key="2">
    <source>
        <dbReference type="EMBL" id="GJT29794.1"/>
    </source>
</evidence>
<evidence type="ECO:0000256" key="1">
    <source>
        <dbReference type="SAM" id="MobiDB-lite"/>
    </source>
</evidence>
<dbReference type="EMBL" id="BQNB010014571">
    <property type="protein sequence ID" value="GJT29794.1"/>
    <property type="molecule type" value="Genomic_DNA"/>
</dbReference>
<feature type="region of interest" description="Disordered" evidence="1">
    <location>
        <begin position="302"/>
        <end position="338"/>
    </location>
</feature>
<comment type="caution">
    <text evidence="2">The sequence shown here is derived from an EMBL/GenBank/DDBJ whole genome shotgun (WGS) entry which is preliminary data.</text>
</comment>
<feature type="compositionally biased region" description="Polar residues" evidence="1">
    <location>
        <begin position="262"/>
        <end position="271"/>
    </location>
</feature>